<evidence type="ECO:0000313" key="1">
    <source>
        <dbReference type="EMBL" id="SFN31920.1"/>
    </source>
</evidence>
<reference evidence="1 2" key="1">
    <citation type="submission" date="2016-10" db="EMBL/GenBank/DDBJ databases">
        <authorList>
            <person name="de Groot N.N."/>
        </authorList>
    </citation>
    <scope>NUCLEOTIDE SEQUENCE [LARGE SCALE GENOMIC DNA]</scope>
    <source>
        <strain evidence="1 2">CGMCC 1.7659</strain>
    </source>
</reference>
<evidence type="ECO:0000313" key="2">
    <source>
        <dbReference type="Proteomes" id="UP000198575"/>
    </source>
</evidence>
<protein>
    <submittedName>
        <fullName evidence="1">Uncharacterized protein</fullName>
    </submittedName>
</protein>
<accession>A0A1I4Y326</accession>
<keyword evidence="2" id="KW-1185">Reference proteome</keyword>
<gene>
    <name evidence="1" type="ORF">SAMN05216289_11421</name>
</gene>
<dbReference type="AlphaFoldDB" id="A0A1I4Y326"/>
<organism evidence="1 2">
    <name type="scientific">Dokdonella immobilis</name>
    <dbReference type="NCBI Taxonomy" id="578942"/>
    <lineage>
        <taxon>Bacteria</taxon>
        <taxon>Pseudomonadati</taxon>
        <taxon>Pseudomonadota</taxon>
        <taxon>Gammaproteobacteria</taxon>
        <taxon>Lysobacterales</taxon>
        <taxon>Rhodanobacteraceae</taxon>
        <taxon>Dokdonella</taxon>
    </lineage>
</organism>
<sequence>MRRRSYQGRWGVLRLPQCTCIARVELPLRPTTLASLSAASPASGQGVSSGELARFPFFRWREKSSQGG</sequence>
<proteinExistence type="predicted"/>
<dbReference type="EMBL" id="FOVF01000014">
    <property type="protein sequence ID" value="SFN31920.1"/>
    <property type="molecule type" value="Genomic_DNA"/>
</dbReference>
<name>A0A1I4Y326_9GAMM</name>
<dbReference type="Proteomes" id="UP000198575">
    <property type="component" value="Unassembled WGS sequence"/>
</dbReference>